<protein>
    <submittedName>
        <fullName evidence="5">RNA-binding protein 42</fullName>
    </submittedName>
</protein>
<dbReference type="PROSITE" id="PS50102">
    <property type="entry name" value="RRM"/>
    <property type="match status" value="1"/>
</dbReference>
<dbReference type="InterPro" id="IPR012677">
    <property type="entry name" value="Nucleotide-bd_a/b_plait_sf"/>
</dbReference>
<dbReference type="CDD" id="cd12383">
    <property type="entry name" value="RRM_RBM42"/>
    <property type="match status" value="1"/>
</dbReference>
<reference evidence="5 6" key="3">
    <citation type="journal article" date="2016" name="Sci. Rep.">
        <title>Genome-wide diversity and gene expression profiling of Babesia microti isolates identify polymorphic genes that mediate host-pathogen interactions.</title>
        <authorList>
            <person name="Silva J.C."/>
            <person name="Cornillot E."/>
            <person name="McCracken C."/>
            <person name="Usmani-Brown S."/>
            <person name="Dwivedi A."/>
            <person name="Ifeonu O.O."/>
            <person name="Crabtree J."/>
            <person name="Gotia H.T."/>
            <person name="Virji A.Z."/>
            <person name="Reynes C."/>
            <person name="Colinge J."/>
            <person name="Kumar V."/>
            <person name="Lawres L."/>
            <person name="Pazzi J.E."/>
            <person name="Pablo J.V."/>
            <person name="Hung C."/>
            <person name="Brancato J."/>
            <person name="Kumari P."/>
            <person name="Orvis J."/>
            <person name="Tretina K."/>
            <person name="Chibucos M."/>
            <person name="Ott S."/>
            <person name="Sadzewicz L."/>
            <person name="Sengamalay N."/>
            <person name="Shetty A.C."/>
            <person name="Su Q."/>
            <person name="Tallon L."/>
            <person name="Fraser C.M."/>
            <person name="Frutos R."/>
            <person name="Molina D.M."/>
            <person name="Krause P.J."/>
            <person name="Ben Mamoun C."/>
        </authorList>
    </citation>
    <scope>NUCLEOTIDE SEQUENCE [LARGE SCALE GENOMIC DNA]</scope>
    <source>
        <strain evidence="5 6">RI</strain>
    </source>
</reference>
<evidence type="ECO:0000256" key="3">
    <source>
        <dbReference type="SAM" id="MobiDB-lite"/>
    </source>
</evidence>
<dbReference type="EMBL" id="LN871599">
    <property type="protein sequence ID" value="CCF76125.1"/>
    <property type="molecule type" value="Genomic_DNA"/>
</dbReference>
<dbReference type="GeneID" id="24426580"/>
<reference evidence="5 6" key="2">
    <citation type="journal article" date="2013" name="PLoS ONE">
        <title>Whole genome mapping and re-organization of the nuclear and mitochondrial genomes of Babesia microti isolates.</title>
        <authorList>
            <person name="Cornillot E."/>
            <person name="Dassouli A."/>
            <person name="Garg A."/>
            <person name="Pachikara N."/>
            <person name="Randazzo S."/>
            <person name="Depoix D."/>
            <person name="Carcy B."/>
            <person name="Delbecq S."/>
            <person name="Frutos R."/>
            <person name="Silva J.C."/>
            <person name="Sutton R."/>
            <person name="Krause P.J."/>
            <person name="Mamoun C.B."/>
        </authorList>
    </citation>
    <scope>NUCLEOTIDE SEQUENCE [LARGE SCALE GENOMIC DNA]</scope>
    <source>
        <strain evidence="5 6">RI</strain>
    </source>
</reference>
<feature type="domain" description="RRM" evidence="4">
    <location>
        <begin position="57"/>
        <end position="135"/>
    </location>
</feature>
<dbReference type="SUPFAM" id="SSF54928">
    <property type="entry name" value="RNA-binding domain, RBD"/>
    <property type="match status" value="1"/>
</dbReference>
<organism evidence="5 6">
    <name type="scientific">Babesia microti (strain RI)</name>
    <dbReference type="NCBI Taxonomy" id="1133968"/>
    <lineage>
        <taxon>Eukaryota</taxon>
        <taxon>Sar</taxon>
        <taxon>Alveolata</taxon>
        <taxon>Apicomplexa</taxon>
        <taxon>Aconoidasida</taxon>
        <taxon>Piroplasmida</taxon>
        <taxon>Babesiidae</taxon>
        <taxon>Babesia</taxon>
    </lineage>
</organism>
<accession>I7JE13</accession>
<evidence type="ECO:0000256" key="2">
    <source>
        <dbReference type="PROSITE-ProRule" id="PRU00176"/>
    </source>
</evidence>
<keyword evidence="6" id="KW-1185">Reference proteome</keyword>
<evidence type="ECO:0000313" key="6">
    <source>
        <dbReference type="Proteomes" id="UP000002899"/>
    </source>
</evidence>
<dbReference type="SMART" id="SM00360">
    <property type="entry name" value="RRM"/>
    <property type="match status" value="1"/>
</dbReference>
<reference evidence="5 6" key="1">
    <citation type="journal article" date="2012" name="Nucleic Acids Res.">
        <title>Sequencing of the smallest Apicomplexan genome from the human pathogen Babesia microti.</title>
        <authorList>
            <person name="Cornillot E."/>
            <person name="Hadj-Kaddour K."/>
            <person name="Dassouli A."/>
            <person name="Noel B."/>
            <person name="Ranwez V."/>
            <person name="Vacherie B."/>
            <person name="Augagneur Y."/>
            <person name="Bres V."/>
            <person name="Duclos A."/>
            <person name="Randazzo S."/>
            <person name="Carcy B."/>
            <person name="Debierre-Grockiego F."/>
            <person name="Delbecq S."/>
            <person name="Moubri-Menage K."/>
            <person name="Shams-Eldin H."/>
            <person name="Usmani-Brown S."/>
            <person name="Bringaud F."/>
            <person name="Wincker P."/>
            <person name="Vivares C.P."/>
            <person name="Schwarz R.T."/>
            <person name="Schetters T.P."/>
            <person name="Krause P.J."/>
            <person name="Gorenflot A."/>
            <person name="Berry V."/>
            <person name="Barbe V."/>
            <person name="Ben Mamoun C."/>
        </authorList>
    </citation>
    <scope>NUCLEOTIDE SEQUENCE [LARGE SCALE GENOMIC DNA]</scope>
    <source>
        <strain evidence="5 6">RI</strain>
    </source>
</reference>
<proteinExistence type="predicted"/>
<dbReference type="KEGG" id="bmic:BmR1_04g09790"/>
<evidence type="ECO:0000259" key="4">
    <source>
        <dbReference type="PROSITE" id="PS50102"/>
    </source>
</evidence>
<dbReference type="Pfam" id="PF00076">
    <property type="entry name" value="RRM_1"/>
    <property type="match status" value="1"/>
</dbReference>
<dbReference type="GO" id="GO:0003729">
    <property type="term" value="F:mRNA binding"/>
    <property type="evidence" value="ECO:0007669"/>
    <property type="project" value="InterPro"/>
</dbReference>
<evidence type="ECO:0000313" key="5">
    <source>
        <dbReference type="EMBL" id="CCF76125.1"/>
    </source>
</evidence>
<dbReference type="InterPro" id="IPR050825">
    <property type="entry name" value="RBM42_RBP45_47-like"/>
</dbReference>
<keyword evidence="1 2" id="KW-0694">RNA-binding</keyword>
<dbReference type="OrthoDB" id="1749473at2759"/>
<dbReference type="PANTHER" id="PTHR47640">
    <property type="entry name" value="TRNA SELENOCYSTEINE 1-ASSOCIATED PROTEIN 1-RELATED-RELATED"/>
    <property type="match status" value="1"/>
</dbReference>
<dbReference type="Proteomes" id="UP000002899">
    <property type="component" value="Chromosome IV"/>
</dbReference>
<dbReference type="InterPro" id="IPR035979">
    <property type="entry name" value="RBD_domain_sf"/>
</dbReference>
<gene>
    <name evidence="5" type="ORF">BmR1_04g09790</name>
</gene>
<dbReference type="Gene3D" id="3.30.70.330">
    <property type="match status" value="1"/>
</dbReference>
<feature type="region of interest" description="Disordered" evidence="3">
    <location>
        <begin position="1"/>
        <end position="22"/>
    </location>
</feature>
<dbReference type="PANTHER" id="PTHR47640:SF11">
    <property type="entry name" value="RNA-BINDING PROTEIN 42"/>
    <property type="match status" value="1"/>
</dbReference>
<dbReference type="InterPro" id="IPR000504">
    <property type="entry name" value="RRM_dom"/>
</dbReference>
<sequence length="212" mass="23912">MGTFSMGGMTYEQGMDADKPSNSRVVRSVAYKKQNLRKAAFQIWCDPTMQEWPKDDFRIFVGNLGNEVTDDMLANAFRKYKSFNKAKVIRVARTGKTRGYGFVSLSSPDDMLSALNEMNHAYVGNRPITVTRSKWKDRCIDSEKNRAAANLTKLVSSDDKNLRKFKKLGKSVTGGKQQYKAPTPNAPQKVFKRIAKPVSNDNYSAHNLLDNI</sequence>
<dbReference type="InterPro" id="IPR034215">
    <property type="entry name" value="RBM42_RRM"/>
</dbReference>
<dbReference type="AlphaFoldDB" id="I7JE13"/>
<dbReference type="VEuPathDB" id="PiroplasmaDB:BmR1_04g09790"/>
<dbReference type="RefSeq" id="XP_012650533.1">
    <property type="nucleotide sequence ID" value="XM_012795079.1"/>
</dbReference>
<evidence type="ECO:0000256" key="1">
    <source>
        <dbReference type="ARBA" id="ARBA00022884"/>
    </source>
</evidence>
<name>I7JE13_BABMR</name>